<organism evidence="3 4">
    <name type="scientific">Streptacidiphilus jiangxiensis</name>
    <dbReference type="NCBI Taxonomy" id="235985"/>
    <lineage>
        <taxon>Bacteria</taxon>
        <taxon>Bacillati</taxon>
        <taxon>Actinomycetota</taxon>
        <taxon>Actinomycetes</taxon>
        <taxon>Kitasatosporales</taxon>
        <taxon>Streptomycetaceae</taxon>
        <taxon>Streptacidiphilus</taxon>
    </lineage>
</organism>
<protein>
    <submittedName>
        <fullName evidence="3">NADH-FMN oxidoreductase RutF, flavin reductase (DIM6/NTAB) family</fullName>
    </submittedName>
</protein>
<evidence type="ECO:0000259" key="2">
    <source>
        <dbReference type="SMART" id="SM00903"/>
    </source>
</evidence>
<dbReference type="SUPFAM" id="SSF50475">
    <property type="entry name" value="FMN-binding split barrel"/>
    <property type="match status" value="1"/>
</dbReference>
<name>A0A1H7VL26_STRJI</name>
<evidence type="ECO:0000313" key="3">
    <source>
        <dbReference type="EMBL" id="SEM09714.1"/>
    </source>
</evidence>
<evidence type="ECO:0000256" key="1">
    <source>
        <dbReference type="ARBA" id="ARBA00023002"/>
    </source>
</evidence>
<reference evidence="4" key="1">
    <citation type="submission" date="2016-10" db="EMBL/GenBank/DDBJ databases">
        <authorList>
            <person name="Varghese N."/>
        </authorList>
    </citation>
    <scope>NUCLEOTIDE SEQUENCE [LARGE SCALE GENOMIC DNA]</scope>
    <source>
        <strain evidence="4">DSM 45096 / BCRC 16803 / CGMCC 4.1857 / CIP 109030 / JCM 12277 / KCTC 19219 / NBRC 100920 / 33214</strain>
    </source>
</reference>
<dbReference type="STRING" id="235985.SAMN05414137_118100"/>
<dbReference type="Gene3D" id="2.30.110.10">
    <property type="entry name" value="Electron Transport, Fmn-binding Protein, Chain A"/>
    <property type="match status" value="1"/>
</dbReference>
<dbReference type="EMBL" id="FOAZ01000018">
    <property type="protein sequence ID" value="SEM09714.1"/>
    <property type="molecule type" value="Genomic_DNA"/>
</dbReference>
<dbReference type="SMART" id="SM00903">
    <property type="entry name" value="Flavin_Reduct"/>
    <property type="match status" value="1"/>
</dbReference>
<dbReference type="PANTHER" id="PTHR30466">
    <property type="entry name" value="FLAVIN REDUCTASE"/>
    <property type="match status" value="1"/>
</dbReference>
<evidence type="ECO:0000313" key="4">
    <source>
        <dbReference type="Proteomes" id="UP000183015"/>
    </source>
</evidence>
<dbReference type="PANTHER" id="PTHR30466:SF1">
    <property type="entry name" value="FMN REDUCTASE (NADH) RUTF"/>
    <property type="match status" value="1"/>
</dbReference>
<dbReference type="Pfam" id="PF01613">
    <property type="entry name" value="Flavin_Reduct"/>
    <property type="match status" value="1"/>
</dbReference>
<dbReference type="InterPro" id="IPR050268">
    <property type="entry name" value="NADH-dep_flavin_reductase"/>
</dbReference>
<dbReference type="AlphaFoldDB" id="A0A1H7VL26"/>
<accession>A0A1H7VL26</accession>
<keyword evidence="1" id="KW-0560">Oxidoreductase</keyword>
<gene>
    <name evidence="3" type="ORF">SAMN05414137_118100</name>
</gene>
<dbReference type="InterPro" id="IPR002563">
    <property type="entry name" value="Flavin_Rdtase-like_dom"/>
</dbReference>
<sequence length="165" mass="17591">MPVSSERFREIFGSLPTAVAVVTAIDENGSPRGFTCNAFCAVSAEPPLLMISVGKASNTLPALQTSRAFVVNFLSSEGVDASQIFAGKGQDKFTRTRWEPSAVAEGAPVLTEVALAYAECRTEQTVEAGDHLLIIGRVDGGTVFARDPLLYRKGSYHFLPQPAAL</sequence>
<dbReference type="OrthoDB" id="3677205at2"/>
<dbReference type="GO" id="GO:0010181">
    <property type="term" value="F:FMN binding"/>
    <property type="evidence" value="ECO:0007669"/>
    <property type="project" value="InterPro"/>
</dbReference>
<dbReference type="GO" id="GO:0042602">
    <property type="term" value="F:riboflavin reductase (NADPH) activity"/>
    <property type="evidence" value="ECO:0007669"/>
    <property type="project" value="TreeGrafter"/>
</dbReference>
<feature type="domain" description="Flavin reductase like" evidence="2">
    <location>
        <begin position="12"/>
        <end position="158"/>
    </location>
</feature>
<dbReference type="RefSeq" id="WP_042446108.1">
    <property type="nucleotide sequence ID" value="NZ_BBPN01000010.1"/>
</dbReference>
<proteinExistence type="predicted"/>
<keyword evidence="4" id="KW-1185">Reference proteome</keyword>
<dbReference type="InterPro" id="IPR012349">
    <property type="entry name" value="Split_barrel_FMN-bd"/>
</dbReference>
<dbReference type="Proteomes" id="UP000183015">
    <property type="component" value="Unassembled WGS sequence"/>
</dbReference>
<dbReference type="eggNOG" id="COG1853">
    <property type="taxonomic scope" value="Bacteria"/>
</dbReference>